<feature type="domain" description="Cystatin kininogen-type" evidence="11">
    <location>
        <begin position="118"/>
        <end position="225"/>
    </location>
</feature>
<feature type="domain" description="Cystatin kininogen-type" evidence="11">
    <location>
        <begin position="14"/>
        <end position="118"/>
    </location>
</feature>
<dbReference type="Gene3D" id="3.10.450.10">
    <property type="match status" value="3"/>
</dbReference>
<dbReference type="Proteomes" id="UP000694396">
    <property type="component" value="Unplaced"/>
</dbReference>
<protein>
    <submittedName>
        <fullName evidence="12">Kininogen 1</fullName>
    </submittedName>
</protein>
<keyword evidence="2" id="KW-0840">Vasodilator</keyword>
<dbReference type="PANTHER" id="PTHR13814">
    <property type="entry name" value="FETUIN"/>
    <property type="match status" value="1"/>
</dbReference>
<keyword evidence="7" id="KW-0677">Repeat</keyword>
<keyword evidence="13" id="KW-1185">Reference proteome</keyword>
<evidence type="ECO:0000256" key="9">
    <source>
        <dbReference type="ARBA" id="ARBA00023157"/>
    </source>
</evidence>
<keyword evidence="8" id="KW-0838">Vasoactive</keyword>
<dbReference type="SUPFAM" id="SSF54403">
    <property type="entry name" value="Cystatin/monellin"/>
    <property type="match status" value="3"/>
</dbReference>
<evidence type="ECO:0000256" key="5">
    <source>
        <dbReference type="ARBA" id="ARBA00022704"/>
    </source>
</evidence>
<accession>A0A8C3P1Y0</accession>
<keyword evidence="3" id="KW-0964">Secreted</keyword>
<reference evidence="12" key="1">
    <citation type="submission" date="2025-08" db="UniProtKB">
        <authorList>
            <consortium name="Ensembl"/>
        </authorList>
    </citation>
    <scope>IDENTIFICATION</scope>
</reference>
<dbReference type="PROSITE" id="PS51647">
    <property type="entry name" value="CYSTATIN_KININOGEN"/>
    <property type="match status" value="2"/>
</dbReference>
<sequence length="340" mass="38955">KFLSIPLAFEFSDCDDPDVFKAVDAALKKYNEDKATDNQFALYVVMEAKRTVSPDPQFYVKYRILESTCTAEENKHWQHCHYKVSAQAVSIFPLYKLSVQKHQLTESPCLGCFHHISSDGSEVSEILKKAIQKFNKHSDELALFKLVEIKEAKRQVVAGWNYIIKYDIEETNCSKDQFQDLTPECKITSRGVTKCEAKAFQNLQPLSILNLLFLRSETCCSLSVEETVVAAICPGCPRTIPNDSPELKELLKVSMEKYNSESNDDFYYKGGEIESATVQHAYTFKTDFREIEFHVLPNVPEGRYIISSSVKNTKRTHNRHILEPMQFLSLMRLANGFIFN</sequence>
<keyword evidence="9" id="KW-1015">Disulfide bond</keyword>
<dbReference type="Pfam" id="PF00031">
    <property type="entry name" value="Cystatin"/>
    <property type="match status" value="3"/>
</dbReference>
<dbReference type="FunFam" id="3.10.450.10:FF:000002">
    <property type="entry name" value="Kininogen 1"/>
    <property type="match status" value="1"/>
</dbReference>
<dbReference type="InterPro" id="IPR027358">
    <property type="entry name" value="Kininogen-type_cystatin_dom"/>
</dbReference>
<dbReference type="PROSITE" id="PS00287">
    <property type="entry name" value="CYSTATIN"/>
    <property type="match status" value="1"/>
</dbReference>
<evidence type="ECO:0000313" key="13">
    <source>
        <dbReference type="Proteomes" id="UP000694396"/>
    </source>
</evidence>
<keyword evidence="5" id="KW-0789">Thiol protease inhibitor</keyword>
<dbReference type="Ensembl" id="ENSCRFT00000005955.1">
    <property type="protein sequence ID" value="ENSCRFP00000005738.1"/>
    <property type="gene ID" value="ENSCRFG00000004616.1"/>
</dbReference>
<evidence type="ECO:0000256" key="8">
    <source>
        <dbReference type="ARBA" id="ARBA00022858"/>
    </source>
</evidence>
<dbReference type="PANTHER" id="PTHR13814:SF12">
    <property type="entry name" value="KININOGEN-1"/>
    <property type="match status" value="1"/>
</dbReference>
<keyword evidence="10" id="KW-0325">Glycoprotein</keyword>
<evidence type="ECO:0000313" key="12">
    <source>
        <dbReference type="Ensembl" id="ENSCRFP00000005738.1"/>
    </source>
</evidence>
<keyword evidence="4" id="KW-0646">Protease inhibitor</keyword>
<evidence type="ECO:0000256" key="4">
    <source>
        <dbReference type="ARBA" id="ARBA00022690"/>
    </source>
</evidence>
<proteinExistence type="predicted"/>
<organism evidence="12 13">
    <name type="scientific">Cyanoderma ruficeps</name>
    <name type="common">rufous-capped babbler</name>
    <dbReference type="NCBI Taxonomy" id="181631"/>
    <lineage>
        <taxon>Eukaryota</taxon>
        <taxon>Metazoa</taxon>
        <taxon>Chordata</taxon>
        <taxon>Craniata</taxon>
        <taxon>Vertebrata</taxon>
        <taxon>Euteleostomi</taxon>
        <taxon>Archelosauria</taxon>
        <taxon>Archosauria</taxon>
        <taxon>Dinosauria</taxon>
        <taxon>Saurischia</taxon>
        <taxon>Theropoda</taxon>
        <taxon>Coelurosauria</taxon>
        <taxon>Aves</taxon>
        <taxon>Neognathae</taxon>
        <taxon>Neoaves</taxon>
        <taxon>Telluraves</taxon>
        <taxon>Australaves</taxon>
        <taxon>Passeriformes</taxon>
        <taxon>Sylvioidea</taxon>
        <taxon>Timaliidae</taxon>
        <taxon>Cyanoderma</taxon>
    </lineage>
</organism>
<dbReference type="GO" id="GO:0042311">
    <property type="term" value="P:vasodilation"/>
    <property type="evidence" value="ECO:0007669"/>
    <property type="project" value="UniProtKB-KW"/>
</dbReference>
<evidence type="ECO:0000256" key="2">
    <source>
        <dbReference type="ARBA" id="ARBA00022429"/>
    </source>
</evidence>
<reference evidence="12" key="2">
    <citation type="submission" date="2025-09" db="UniProtKB">
        <authorList>
            <consortium name="Ensembl"/>
        </authorList>
    </citation>
    <scope>IDENTIFICATION</scope>
</reference>
<dbReference type="GO" id="GO:0072562">
    <property type="term" value="C:blood microparticle"/>
    <property type="evidence" value="ECO:0007669"/>
    <property type="project" value="TreeGrafter"/>
</dbReference>
<comment type="subcellular location">
    <subcellularLocation>
        <location evidence="1">Secreted</location>
        <location evidence="1">Extracellular space</location>
    </subcellularLocation>
</comment>
<keyword evidence="6" id="KW-0732">Signal</keyword>
<dbReference type="InterPro" id="IPR000010">
    <property type="entry name" value="Cystatin_dom"/>
</dbReference>
<dbReference type="CDD" id="cd00042">
    <property type="entry name" value="CY"/>
    <property type="match status" value="2"/>
</dbReference>
<dbReference type="GO" id="GO:0030195">
    <property type="term" value="P:negative regulation of blood coagulation"/>
    <property type="evidence" value="ECO:0007669"/>
    <property type="project" value="TreeGrafter"/>
</dbReference>
<evidence type="ECO:0000256" key="10">
    <source>
        <dbReference type="ARBA" id="ARBA00023180"/>
    </source>
</evidence>
<dbReference type="InterPro" id="IPR050735">
    <property type="entry name" value="Kininogen_Fetuin_HRG"/>
</dbReference>
<evidence type="ECO:0000256" key="3">
    <source>
        <dbReference type="ARBA" id="ARBA00022525"/>
    </source>
</evidence>
<dbReference type="SMART" id="SM00043">
    <property type="entry name" value="CY"/>
    <property type="match status" value="3"/>
</dbReference>
<dbReference type="InterPro" id="IPR018073">
    <property type="entry name" value="Prot_inh_cystat_CS"/>
</dbReference>
<dbReference type="GO" id="GO:0004869">
    <property type="term" value="F:cysteine-type endopeptidase inhibitor activity"/>
    <property type="evidence" value="ECO:0007669"/>
    <property type="project" value="UniProtKB-KW"/>
</dbReference>
<evidence type="ECO:0000256" key="7">
    <source>
        <dbReference type="ARBA" id="ARBA00022737"/>
    </source>
</evidence>
<dbReference type="GO" id="GO:0007204">
    <property type="term" value="P:positive regulation of cytosolic calcium ion concentration"/>
    <property type="evidence" value="ECO:0007669"/>
    <property type="project" value="TreeGrafter"/>
</dbReference>
<dbReference type="InterPro" id="IPR046350">
    <property type="entry name" value="Cystatin_sf"/>
</dbReference>
<evidence type="ECO:0000256" key="6">
    <source>
        <dbReference type="ARBA" id="ARBA00022729"/>
    </source>
</evidence>
<name>A0A8C3P1Y0_9PASS</name>
<evidence type="ECO:0000259" key="11">
    <source>
        <dbReference type="PROSITE" id="PS51647"/>
    </source>
</evidence>
<evidence type="ECO:0000256" key="1">
    <source>
        <dbReference type="ARBA" id="ARBA00004239"/>
    </source>
</evidence>
<dbReference type="AlphaFoldDB" id="A0A8C3P1Y0"/>